<dbReference type="PANTHER" id="PTHR28208:SF3">
    <property type="entry name" value="PHOSPHATIDATE PHOSPHATASE APP1"/>
    <property type="match status" value="1"/>
</dbReference>
<keyword evidence="4" id="KW-1185">Reference proteome</keyword>
<feature type="domain" description="Phosphatidate phosphatase APP1 catalytic" evidence="2">
    <location>
        <begin position="168"/>
        <end position="318"/>
    </location>
</feature>
<feature type="region of interest" description="Disordered" evidence="1">
    <location>
        <begin position="328"/>
        <end position="347"/>
    </location>
</feature>
<dbReference type="RefSeq" id="WP_091279095.1">
    <property type="nucleotide sequence ID" value="NZ_JABAPH010000069.1"/>
</dbReference>
<evidence type="ECO:0000259" key="2">
    <source>
        <dbReference type="Pfam" id="PF09949"/>
    </source>
</evidence>
<organism evidence="3 4">
    <name type="scientific">Arcanobacterium phocae</name>
    <dbReference type="NCBI Taxonomy" id="131112"/>
    <lineage>
        <taxon>Bacteria</taxon>
        <taxon>Bacillati</taxon>
        <taxon>Actinomycetota</taxon>
        <taxon>Actinomycetes</taxon>
        <taxon>Actinomycetales</taxon>
        <taxon>Actinomycetaceae</taxon>
        <taxon>Arcanobacterium</taxon>
    </lineage>
</organism>
<accession>A0A1H2LBV4</accession>
<dbReference type="GeneID" id="65344077"/>
<proteinExistence type="predicted"/>
<dbReference type="Pfam" id="PF09949">
    <property type="entry name" value="APP1_cat"/>
    <property type="match status" value="1"/>
</dbReference>
<dbReference type="GO" id="GO:0008195">
    <property type="term" value="F:phosphatidate phosphatase activity"/>
    <property type="evidence" value="ECO:0007669"/>
    <property type="project" value="InterPro"/>
</dbReference>
<name>A0A1H2LBV4_9ACTO</name>
<dbReference type="PANTHER" id="PTHR28208">
    <property type="entry name" value="PHOSPHATIDATE PHOSPHATASE APP1"/>
    <property type="match status" value="1"/>
</dbReference>
<dbReference type="Proteomes" id="UP000214355">
    <property type="component" value="Chromosome I"/>
</dbReference>
<sequence length="371" mass="41291">MGLAHFARTIEDAVNRRGIVKRRHAGWLPQIIGYTGYGSTSAVRVLARAVMADPQAEKKPFALPFLPNLTHKYAGNVVQDIATLANEKAAEAERGWRQFFTTQVGFLPVTVIIGEQTIRTRTDRSGYLDIVVENHGLTPGWHEALIIPAAGEPVNAPIMVVEPQAKLGLISDIDDTIVVTWLPRAMLAAWNSFVKHTNTRQAVPGMSTFYQTLLADAPEAPVFYLSTGAWNTYSTFLNFIQLNDLPIGPMLLTDWGPTPTGLFRSGQEHKKSQLRNLLIMFPNIEWFLVGDDGQNDPHIYDELAREHPSRVRGIALRELNPVEHVLSHGSPEAYRKDRDDKDAEGDGVPVIRGKDGFELDALARRHGFTIF</sequence>
<protein>
    <submittedName>
        <fullName evidence="3">Phosphatidate phosphatase APP1</fullName>
    </submittedName>
</protein>
<dbReference type="AlphaFoldDB" id="A0A1H2LBV4"/>
<dbReference type="OrthoDB" id="9789875at2"/>
<evidence type="ECO:0000313" key="3">
    <source>
        <dbReference type="EMBL" id="SDU78098.1"/>
    </source>
</evidence>
<gene>
    <name evidence="3" type="ORF">SAMN04489737_0321</name>
</gene>
<dbReference type="STRING" id="131112.SAMN04489737_0321"/>
<dbReference type="EMBL" id="LT629804">
    <property type="protein sequence ID" value="SDU78098.1"/>
    <property type="molecule type" value="Genomic_DNA"/>
</dbReference>
<reference evidence="4" key="1">
    <citation type="submission" date="2016-10" db="EMBL/GenBank/DDBJ databases">
        <authorList>
            <person name="Varghese N."/>
            <person name="Submissions S."/>
        </authorList>
    </citation>
    <scope>NUCLEOTIDE SEQUENCE [LARGE SCALE GENOMIC DNA]</scope>
    <source>
        <strain evidence="4">DSM 10002</strain>
    </source>
</reference>
<dbReference type="InterPro" id="IPR019236">
    <property type="entry name" value="APP1_cat"/>
</dbReference>
<evidence type="ECO:0000256" key="1">
    <source>
        <dbReference type="SAM" id="MobiDB-lite"/>
    </source>
</evidence>
<evidence type="ECO:0000313" key="4">
    <source>
        <dbReference type="Proteomes" id="UP000214355"/>
    </source>
</evidence>
<dbReference type="InterPro" id="IPR052935">
    <property type="entry name" value="Mg2+_PAP"/>
</dbReference>